<keyword evidence="6" id="KW-0472">Membrane</keyword>
<feature type="chain" id="PRO_5011751562" description="Gram-positive cocci surface proteins LPxTG domain-containing protein" evidence="7">
    <location>
        <begin position="30"/>
        <end position="660"/>
    </location>
</feature>
<protein>
    <recommendedName>
        <fullName evidence="8">Gram-positive cocci surface proteins LPxTG domain-containing protein</fullName>
    </recommendedName>
</protein>
<keyword evidence="6" id="KW-1133">Transmembrane helix</keyword>
<dbReference type="PROSITE" id="PS50847">
    <property type="entry name" value="GRAM_POS_ANCHORING"/>
    <property type="match status" value="1"/>
</dbReference>
<feature type="compositionally biased region" description="Polar residues" evidence="5">
    <location>
        <begin position="58"/>
        <end position="78"/>
    </location>
</feature>
<keyword evidence="1" id="KW-0134">Cell wall</keyword>
<evidence type="ECO:0000256" key="7">
    <source>
        <dbReference type="SAM" id="SignalP"/>
    </source>
</evidence>
<dbReference type="AlphaFoldDB" id="A0A1I7HAY9"/>
<feature type="region of interest" description="Disordered" evidence="5">
    <location>
        <begin position="563"/>
        <end position="632"/>
    </location>
</feature>
<dbReference type="EMBL" id="FPBT01000014">
    <property type="protein sequence ID" value="SFU57905.1"/>
    <property type="molecule type" value="Genomic_DNA"/>
</dbReference>
<feature type="compositionally biased region" description="Basic and acidic residues" evidence="5">
    <location>
        <begin position="568"/>
        <end position="601"/>
    </location>
</feature>
<feature type="transmembrane region" description="Helical" evidence="6">
    <location>
        <begin position="636"/>
        <end position="654"/>
    </location>
</feature>
<evidence type="ECO:0000256" key="3">
    <source>
        <dbReference type="ARBA" id="ARBA00022729"/>
    </source>
</evidence>
<evidence type="ECO:0000256" key="1">
    <source>
        <dbReference type="ARBA" id="ARBA00022512"/>
    </source>
</evidence>
<keyword evidence="10" id="KW-1185">Reference proteome</keyword>
<reference evidence="9 10" key="1">
    <citation type="submission" date="2016-10" db="EMBL/GenBank/DDBJ databases">
        <authorList>
            <person name="de Groot N.N."/>
        </authorList>
    </citation>
    <scope>NUCLEOTIDE SEQUENCE [LARGE SCALE GENOMIC DNA]</scope>
    <source>
        <strain evidence="9 10">KHGC13</strain>
    </source>
</reference>
<evidence type="ECO:0000259" key="8">
    <source>
        <dbReference type="PROSITE" id="PS50847"/>
    </source>
</evidence>
<dbReference type="CDD" id="cd00222">
    <property type="entry name" value="CollagenBindB"/>
    <property type="match status" value="1"/>
</dbReference>
<evidence type="ECO:0000313" key="10">
    <source>
        <dbReference type="Proteomes" id="UP000198817"/>
    </source>
</evidence>
<name>A0A1I7HAY9_9FIRM</name>
<evidence type="ECO:0000256" key="6">
    <source>
        <dbReference type="SAM" id="Phobius"/>
    </source>
</evidence>
<dbReference type="InterPro" id="IPR008454">
    <property type="entry name" value="Collagen-bd_Cna-like_B-typ_dom"/>
</dbReference>
<dbReference type="Gene3D" id="2.60.40.1140">
    <property type="entry name" value="Collagen-binding surface protein Cna, B-type domain"/>
    <property type="match status" value="1"/>
</dbReference>
<dbReference type="STRING" id="155865.SAMN05216515_11540"/>
<evidence type="ECO:0000256" key="4">
    <source>
        <dbReference type="ARBA" id="ARBA00023088"/>
    </source>
</evidence>
<dbReference type="Proteomes" id="UP000198817">
    <property type="component" value="Unassembled WGS sequence"/>
</dbReference>
<feature type="region of interest" description="Disordered" evidence="5">
    <location>
        <begin position="35"/>
        <end position="120"/>
    </location>
</feature>
<keyword evidence="4" id="KW-0572">Peptidoglycan-anchor</keyword>
<evidence type="ECO:0000313" key="9">
    <source>
        <dbReference type="EMBL" id="SFU57905.1"/>
    </source>
</evidence>
<gene>
    <name evidence="9" type="ORF">SAMN05216508_11440</name>
</gene>
<evidence type="ECO:0000256" key="5">
    <source>
        <dbReference type="SAM" id="MobiDB-lite"/>
    </source>
</evidence>
<feature type="signal peptide" evidence="7">
    <location>
        <begin position="1"/>
        <end position="29"/>
    </location>
</feature>
<proteinExistence type="predicted"/>
<keyword evidence="2" id="KW-0964">Secreted</keyword>
<accession>A0A1I7HAY9</accession>
<dbReference type="RefSeq" id="WP_090471391.1">
    <property type="nucleotide sequence ID" value="NZ_FOWF01000015.1"/>
</dbReference>
<organism evidence="9 10">
    <name type="scientific">Eubacterium pyruvativorans</name>
    <dbReference type="NCBI Taxonomy" id="155865"/>
    <lineage>
        <taxon>Bacteria</taxon>
        <taxon>Bacillati</taxon>
        <taxon>Bacillota</taxon>
        <taxon>Clostridia</taxon>
        <taxon>Eubacteriales</taxon>
        <taxon>Eubacteriaceae</taxon>
        <taxon>Eubacterium</taxon>
    </lineage>
</organism>
<keyword evidence="3 7" id="KW-0732">Signal</keyword>
<keyword evidence="6" id="KW-0812">Transmembrane</keyword>
<sequence length="660" mass="71855">MKSKSKKLMIVLLCIALAMTFSFTGSVFAEEGQPATTESSTAVENSAQTENAPAAGTDQGQTGITGVSNKGGSESTPADTEKTATVEEKAASEEKTVETPKSDESASKGEESSDVKTPDVSKLEVLGPNCTKKRPLIAAWKYGDSVRRNPASQEEVDEAIKIWSNAVAGYEEFMSQGARAETAITKNTPELETAVIEADTFFRTDSSSPKVEPSKDDLKEAAITANADMERMTEKLRSATTAQLEKEKKSLQDGFSTYTVDTESMIVNKKKKAVFTLNYVIGKDYGNQKFTFDPYSDFFHVARIYGLEHWDETFPDRVYQYYPAMPGDRNYVTIMITNESGKKFYYKKGGFGLSIASDGTVVPEGPDEKKIDFYDLASLAFSKTDISKTDIKEQVLISEGNVINPERTVNSYKKGGRNVPVTEELLQTLFGKDSDTSTWGETGCTLFSGFALDGPRITNDNAYKSFGWSTPITLVRDADPIPVPTKTIRVSKVWVTDDGGTPAESVDVQILKNGEAYKVVTLSDANGWNYSEAVIDDGAKYTAQEVTSVDGFVSSVTEDGDTITITNDDVKKPDKPVKPDKPDKPTKPDKPVKPTKPDKPVKPSKPAKPKKPAVSVPVEQVKANVPKTGDENHMRLYGGMLVLAAAGAAVLLRLRRKSGK</sequence>
<dbReference type="Pfam" id="PF05738">
    <property type="entry name" value="Cna_B"/>
    <property type="match status" value="1"/>
</dbReference>
<feature type="domain" description="Gram-positive cocci surface proteins LPxTG" evidence="8">
    <location>
        <begin position="625"/>
        <end position="660"/>
    </location>
</feature>
<dbReference type="InterPro" id="IPR019931">
    <property type="entry name" value="LPXTG_anchor"/>
</dbReference>
<feature type="compositionally biased region" description="Basic and acidic residues" evidence="5">
    <location>
        <begin position="79"/>
        <end position="120"/>
    </location>
</feature>
<feature type="compositionally biased region" description="Polar residues" evidence="5">
    <location>
        <begin position="35"/>
        <end position="51"/>
    </location>
</feature>
<dbReference type="SUPFAM" id="SSF49478">
    <property type="entry name" value="Cna protein B-type domain"/>
    <property type="match status" value="1"/>
</dbReference>
<evidence type="ECO:0000256" key="2">
    <source>
        <dbReference type="ARBA" id="ARBA00022525"/>
    </source>
</evidence>